<comment type="caution">
    <text evidence="2">The sequence shown here is derived from an EMBL/GenBank/DDBJ whole genome shotgun (WGS) entry which is preliminary data.</text>
</comment>
<sequence length="178" mass="19907">MDDSSNDRQAEEVVKAYSKGEDVDVTKKVGTCDENADSISKETNSESDIFEEASSNSISELKEPNAAGANSTLNSLCEDMFTKLALYLNGEVDATIEDYELLKQMNVATASKYEVMLKIAKNVGDNLHEVNQKFSDLQPYMDQIDQIEESVLALEQAAYKLDIYSKKLEERLKQADRL</sequence>
<reference evidence="2 3" key="1">
    <citation type="submission" date="2024-02" db="EMBL/GenBank/DDBJ databases">
        <authorList>
            <person name="Daric V."/>
            <person name="Darras S."/>
        </authorList>
    </citation>
    <scope>NUCLEOTIDE SEQUENCE [LARGE SCALE GENOMIC DNA]</scope>
</reference>
<comment type="similarity">
    <text evidence="1">Belongs to the BLOC1S2 family.</text>
</comment>
<protein>
    <recommendedName>
        <fullName evidence="4">Biogenesis of lysosome-related organelles complex 1 subunit 2</fullName>
    </recommendedName>
</protein>
<proteinExistence type="inferred from homology"/>
<dbReference type="Proteomes" id="UP001642483">
    <property type="component" value="Unassembled WGS sequence"/>
</dbReference>
<evidence type="ECO:0000256" key="1">
    <source>
        <dbReference type="ARBA" id="ARBA00008468"/>
    </source>
</evidence>
<accession>A0ABP0EYZ1</accession>
<evidence type="ECO:0008006" key="4">
    <source>
        <dbReference type="Google" id="ProtNLM"/>
    </source>
</evidence>
<dbReference type="InterPro" id="IPR019269">
    <property type="entry name" value="BLOC1_su2"/>
</dbReference>
<organism evidence="2 3">
    <name type="scientific">Clavelina lepadiformis</name>
    <name type="common">Light-bulb sea squirt</name>
    <name type="synonym">Ascidia lepadiformis</name>
    <dbReference type="NCBI Taxonomy" id="159417"/>
    <lineage>
        <taxon>Eukaryota</taxon>
        <taxon>Metazoa</taxon>
        <taxon>Chordata</taxon>
        <taxon>Tunicata</taxon>
        <taxon>Ascidiacea</taxon>
        <taxon>Aplousobranchia</taxon>
        <taxon>Clavelinidae</taxon>
        <taxon>Clavelina</taxon>
    </lineage>
</organism>
<keyword evidence="3" id="KW-1185">Reference proteome</keyword>
<dbReference type="Pfam" id="PF10046">
    <property type="entry name" value="BLOC1_2"/>
    <property type="match status" value="1"/>
</dbReference>
<evidence type="ECO:0000313" key="2">
    <source>
        <dbReference type="EMBL" id="CAK8671282.1"/>
    </source>
</evidence>
<gene>
    <name evidence="2" type="ORF">CVLEPA_LOCUS332</name>
</gene>
<evidence type="ECO:0000313" key="3">
    <source>
        <dbReference type="Proteomes" id="UP001642483"/>
    </source>
</evidence>
<dbReference type="PANTHER" id="PTHR46479:SF1">
    <property type="entry name" value="BIOGENESIS OF LYSOSOME-RELATED ORGANELLES COMPLEX 1 SUBUNIT 2"/>
    <property type="match status" value="1"/>
</dbReference>
<dbReference type="PANTHER" id="PTHR46479">
    <property type="entry name" value="BIOGENESIS OF LYSOSOME-RELATED ORGANELLES COMPLEX 1 SUBUNIT 2"/>
    <property type="match status" value="1"/>
</dbReference>
<dbReference type="EMBL" id="CAWYQH010000001">
    <property type="protein sequence ID" value="CAK8671282.1"/>
    <property type="molecule type" value="Genomic_DNA"/>
</dbReference>
<name>A0ABP0EYZ1_CLALP</name>